<keyword evidence="2" id="KW-0813">Transport</keyword>
<evidence type="ECO:0000256" key="6">
    <source>
        <dbReference type="ARBA" id="ARBA00023136"/>
    </source>
</evidence>
<protein>
    <recommendedName>
        <fullName evidence="8">ABC transmembrane type-1 domain-containing protein</fullName>
    </recommendedName>
</protein>
<feature type="transmembrane region" description="Helical" evidence="7">
    <location>
        <begin position="91"/>
        <end position="109"/>
    </location>
</feature>
<keyword evidence="3" id="KW-1003">Cell membrane</keyword>
<evidence type="ECO:0000256" key="3">
    <source>
        <dbReference type="ARBA" id="ARBA00022475"/>
    </source>
</evidence>
<dbReference type="GO" id="GO:0005886">
    <property type="term" value="C:plasma membrane"/>
    <property type="evidence" value="ECO:0007669"/>
    <property type="project" value="UniProtKB-SubCell"/>
</dbReference>
<feature type="transmembrane region" description="Helical" evidence="7">
    <location>
        <begin position="9"/>
        <end position="31"/>
    </location>
</feature>
<dbReference type="PROSITE" id="PS50928">
    <property type="entry name" value="ABC_TM1"/>
    <property type="match status" value="1"/>
</dbReference>
<keyword evidence="5 7" id="KW-1133">Transmembrane helix</keyword>
<sequence>MKRFTKAPIWLWISSFFIAACFATPIVYIVVRNISEGSNAIDALFSSHTLSPLLNTLYLATSVTFATAILGTLLAWIIMRTDLPYARFWRIAVALPLVLPSFLAGIALLDAFRPGGIVPEILEPLGLGMPPVIDGFWGSFIALTLVTYPY</sequence>
<name>A0A382VNC3_9ZZZZ</name>
<evidence type="ECO:0000256" key="2">
    <source>
        <dbReference type="ARBA" id="ARBA00022448"/>
    </source>
</evidence>
<organism evidence="9">
    <name type="scientific">marine metagenome</name>
    <dbReference type="NCBI Taxonomy" id="408172"/>
    <lineage>
        <taxon>unclassified sequences</taxon>
        <taxon>metagenomes</taxon>
        <taxon>ecological metagenomes</taxon>
    </lineage>
</organism>
<evidence type="ECO:0000256" key="7">
    <source>
        <dbReference type="SAM" id="Phobius"/>
    </source>
</evidence>
<evidence type="ECO:0000259" key="8">
    <source>
        <dbReference type="PROSITE" id="PS50928"/>
    </source>
</evidence>
<dbReference type="PROSITE" id="PS51257">
    <property type="entry name" value="PROKAR_LIPOPROTEIN"/>
    <property type="match status" value="1"/>
</dbReference>
<dbReference type="InterPro" id="IPR035906">
    <property type="entry name" value="MetI-like_sf"/>
</dbReference>
<proteinExistence type="predicted"/>
<evidence type="ECO:0000313" key="9">
    <source>
        <dbReference type="EMBL" id="SVD47880.1"/>
    </source>
</evidence>
<dbReference type="EMBL" id="UINC01153263">
    <property type="protein sequence ID" value="SVD47880.1"/>
    <property type="molecule type" value="Genomic_DNA"/>
</dbReference>
<dbReference type="Gene3D" id="1.10.3720.10">
    <property type="entry name" value="MetI-like"/>
    <property type="match status" value="1"/>
</dbReference>
<gene>
    <name evidence="9" type="ORF">METZ01_LOCUS400734</name>
</gene>
<evidence type="ECO:0000256" key="5">
    <source>
        <dbReference type="ARBA" id="ARBA00022989"/>
    </source>
</evidence>
<dbReference type="AlphaFoldDB" id="A0A382VNC3"/>
<feature type="domain" description="ABC transmembrane type-1" evidence="8">
    <location>
        <begin position="53"/>
        <end position="150"/>
    </location>
</feature>
<comment type="subcellular location">
    <subcellularLocation>
        <location evidence="1">Cell membrane</location>
        <topology evidence="1">Multi-pass membrane protein</topology>
    </subcellularLocation>
</comment>
<feature type="non-terminal residue" evidence="9">
    <location>
        <position position="150"/>
    </location>
</feature>
<keyword evidence="4 7" id="KW-0812">Transmembrane</keyword>
<feature type="transmembrane region" description="Helical" evidence="7">
    <location>
        <begin position="57"/>
        <end position="79"/>
    </location>
</feature>
<keyword evidence="6 7" id="KW-0472">Membrane</keyword>
<dbReference type="InterPro" id="IPR000515">
    <property type="entry name" value="MetI-like"/>
</dbReference>
<feature type="transmembrane region" description="Helical" evidence="7">
    <location>
        <begin position="129"/>
        <end position="148"/>
    </location>
</feature>
<evidence type="ECO:0000256" key="1">
    <source>
        <dbReference type="ARBA" id="ARBA00004651"/>
    </source>
</evidence>
<accession>A0A382VNC3</accession>
<dbReference type="PANTHER" id="PTHR30183:SF3">
    <property type="entry name" value="MOLYBDENUM TRANSPORT SYSTEM PERMEASE PROTEIN MODB"/>
    <property type="match status" value="1"/>
</dbReference>
<evidence type="ECO:0000256" key="4">
    <source>
        <dbReference type="ARBA" id="ARBA00022692"/>
    </source>
</evidence>
<reference evidence="9" key="1">
    <citation type="submission" date="2018-05" db="EMBL/GenBank/DDBJ databases">
        <authorList>
            <person name="Lanie J.A."/>
            <person name="Ng W.-L."/>
            <person name="Kazmierczak K.M."/>
            <person name="Andrzejewski T.M."/>
            <person name="Davidsen T.M."/>
            <person name="Wayne K.J."/>
            <person name="Tettelin H."/>
            <person name="Glass J.I."/>
            <person name="Rusch D."/>
            <person name="Podicherti R."/>
            <person name="Tsui H.-C.T."/>
            <person name="Winkler M.E."/>
        </authorList>
    </citation>
    <scope>NUCLEOTIDE SEQUENCE</scope>
</reference>
<dbReference type="SUPFAM" id="SSF161098">
    <property type="entry name" value="MetI-like"/>
    <property type="match status" value="1"/>
</dbReference>
<dbReference type="PANTHER" id="PTHR30183">
    <property type="entry name" value="MOLYBDENUM TRANSPORT SYSTEM PERMEASE PROTEIN MODB"/>
    <property type="match status" value="1"/>
</dbReference>
<dbReference type="GO" id="GO:0055085">
    <property type="term" value="P:transmembrane transport"/>
    <property type="evidence" value="ECO:0007669"/>
    <property type="project" value="InterPro"/>
</dbReference>